<dbReference type="AlphaFoldDB" id="A0A1V4SHN0"/>
<evidence type="ECO:0000313" key="2">
    <source>
        <dbReference type="EMBL" id="OPX42975.1"/>
    </source>
</evidence>
<evidence type="ECO:0000313" key="3">
    <source>
        <dbReference type="Proteomes" id="UP000191554"/>
    </source>
</evidence>
<protein>
    <submittedName>
        <fullName evidence="2">Uncharacterized protein</fullName>
    </submittedName>
</protein>
<sequence length="106" mass="12417">MGRKIEYSDEDLIPHGDGELPSNINIPNKAMWIGIVFNLLPSLFCLFLALYFSFATILDKNMVWDFSNRLPGIIIFGILALLGFWITYRYFKRDITIKKELRKNRN</sequence>
<feature type="transmembrane region" description="Helical" evidence="1">
    <location>
        <begin position="72"/>
        <end position="91"/>
    </location>
</feature>
<dbReference type="EMBL" id="MZGX01000022">
    <property type="protein sequence ID" value="OPX42975.1"/>
    <property type="molecule type" value="Genomic_DNA"/>
</dbReference>
<keyword evidence="3" id="KW-1185">Reference proteome</keyword>
<dbReference type="RefSeq" id="WP_080065557.1">
    <property type="nucleotide sequence ID" value="NZ_MZGX01000022.1"/>
</dbReference>
<keyword evidence="1" id="KW-1133">Transmembrane helix</keyword>
<dbReference type="Proteomes" id="UP000191554">
    <property type="component" value="Unassembled WGS sequence"/>
</dbReference>
<evidence type="ECO:0000256" key="1">
    <source>
        <dbReference type="SAM" id="Phobius"/>
    </source>
</evidence>
<reference evidence="2 3" key="1">
    <citation type="submission" date="2017-03" db="EMBL/GenBank/DDBJ databases">
        <title>Genome sequence of Clostridium hungatei DSM 14427.</title>
        <authorList>
            <person name="Poehlein A."/>
            <person name="Daniel R."/>
        </authorList>
    </citation>
    <scope>NUCLEOTIDE SEQUENCE [LARGE SCALE GENOMIC DNA]</scope>
    <source>
        <strain evidence="2 3">DSM 14427</strain>
    </source>
</reference>
<name>A0A1V4SHN0_RUMHU</name>
<organism evidence="2 3">
    <name type="scientific">Ruminiclostridium hungatei</name>
    <name type="common">Clostridium hungatei</name>
    <dbReference type="NCBI Taxonomy" id="48256"/>
    <lineage>
        <taxon>Bacteria</taxon>
        <taxon>Bacillati</taxon>
        <taxon>Bacillota</taxon>
        <taxon>Clostridia</taxon>
        <taxon>Eubacteriales</taxon>
        <taxon>Oscillospiraceae</taxon>
        <taxon>Ruminiclostridium</taxon>
    </lineage>
</organism>
<comment type="caution">
    <text evidence="2">The sequence shown here is derived from an EMBL/GenBank/DDBJ whole genome shotgun (WGS) entry which is preliminary data.</text>
</comment>
<accession>A0A1V4SHN0</accession>
<keyword evidence="1" id="KW-0812">Transmembrane</keyword>
<feature type="transmembrane region" description="Helical" evidence="1">
    <location>
        <begin position="30"/>
        <end position="52"/>
    </location>
</feature>
<keyword evidence="1" id="KW-0472">Membrane</keyword>
<gene>
    <name evidence="2" type="ORF">CLHUN_31190</name>
</gene>
<proteinExistence type="predicted"/>